<evidence type="ECO:0000313" key="5">
    <source>
        <dbReference type="Proteomes" id="UP000467322"/>
    </source>
</evidence>
<comment type="caution">
    <text evidence="4">The sequence shown here is derived from an EMBL/GenBank/DDBJ whole genome shotgun (WGS) entry which is preliminary data.</text>
</comment>
<keyword evidence="2 4" id="KW-0378">Hydrolase</keyword>
<organism evidence="4 5">
    <name type="scientific">Maritimibacter harenae</name>
    <dbReference type="NCBI Taxonomy" id="2606218"/>
    <lineage>
        <taxon>Bacteria</taxon>
        <taxon>Pseudomonadati</taxon>
        <taxon>Pseudomonadota</taxon>
        <taxon>Alphaproteobacteria</taxon>
        <taxon>Rhodobacterales</taxon>
        <taxon>Roseobacteraceae</taxon>
        <taxon>Maritimibacter</taxon>
    </lineage>
</organism>
<evidence type="ECO:0000259" key="3">
    <source>
        <dbReference type="Pfam" id="PF07859"/>
    </source>
</evidence>
<evidence type="ECO:0000256" key="1">
    <source>
        <dbReference type="ARBA" id="ARBA00010515"/>
    </source>
</evidence>
<comment type="similarity">
    <text evidence="1">Belongs to the 'GDXG' lipolytic enzyme family.</text>
</comment>
<evidence type="ECO:0000256" key="2">
    <source>
        <dbReference type="ARBA" id="ARBA00022801"/>
    </source>
</evidence>
<sequence>MSLRLSLLSALSRATVKPLLARAADPEANRRMLELGARRLFRAPPYALYCPGRIGAGGLWISARPGSHPVRRGKLVLYIHGGGFIAGSPETHAAMLARIAWLTGVEIYAARYRLSPAHRFPDAVEDVRAAWDDLRARGYHPGDIVLGGDSAGGNLALGLLAALCAEGTPPAGLFTLSPLTDFTFSGASIRDNARADPMLPASRAQDVVRWYLGEADPRDPRASPLFADFPGAPPVLFQYAEDEILRDDSMRMAAHLRAAGAQVTEQVWPRAPHVFQIFDGWVPESRDALRGVADFVKARLV</sequence>
<evidence type="ECO:0000313" key="4">
    <source>
        <dbReference type="EMBL" id="MZR12445.1"/>
    </source>
</evidence>
<dbReference type="Proteomes" id="UP000467322">
    <property type="component" value="Unassembled WGS sequence"/>
</dbReference>
<dbReference type="AlphaFoldDB" id="A0A845LXD0"/>
<reference evidence="4 5" key="1">
    <citation type="submission" date="2019-12" db="EMBL/GenBank/DDBJ databases">
        <title>Maritimibacter sp. nov. sp. isolated from sea sand.</title>
        <authorList>
            <person name="Kim J."/>
            <person name="Jeong S.E."/>
            <person name="Jung H.S."/>
            <person name="Jeon C.O."/>
        </authorList>
    </citation>
    <scope>NUCLEOTIDE SEQUENCE [LARGE SCALE GENOMIC DNA]</scope>
    <source>
        <strain evidence="4 5">DP07</strain>
    </source>
</reference>
<keyword evidence="5" id="KW-1185">Reference proteome</keyword>
<dbReference type="InterPro" id="IPR013094">
    <property type="entry name" value="AB_hydrolase_3"/>
</dbReference>
<protein>
    <submittedName>
        <fullName evidence="4">Alpha/beta hydrolase fold domain-containing protein</fullName>
    </submittedName>
</protein>
<name>A0A845LXD0_9RHOB</name>
<dbReference type="GO" id="GO:0004806">
    <property type="term" value="F:triacylglycerol lipase activity"/>
    <property type="evidence" value="ECO:0007669"/>
    <property type="project" value="TreeGrafter"/>
</dbReference>
<dbReference type="PROSITE" id="PS01173">
    <property type="entry name" value="LIPASE_GDXG_HIS"/>
    <property type="match status" value="1"/>
</dbReference>
<dbReference type="InterPro" id="IPR050300">
    <property type="entry name" value="GDXG_lipolytic_enzyme"/>
</dbReference>
<gene>
    <name evidence="4" type="ORF">GQE99_05375</name>
</gene>
<accession>A0A845LXD0</accession>
<feature type="domain" description="Alpha/beta hydrolase fold-3" evidence="3">
    <location>
        <begin position="76"/>
        <end position="276"/>
    </location>
</feature>
<dbReference type="RefSeq" id="WP_161350566.1">
    <property type="nucleotide sequence ID" value="NZ_WTUX01000010.1"/>
</dbReference>
<dbReference type="PANTHER" id="PTHR48081:SF30">
    <property type="entry name" value="ACETYL-HYDROLASE LIPR-RELATED"/>
    <property type="match status" value="1"/>
</dbReference>
<dbReference type="InterPro" id="IPR002168">
    <property type="entry name" value="Lipase_GDXG_HIS_AS"/>
</dbReference>
<dbReference type="Gene3D" id="3.40.50.1820">
    <property type="entry name" value="alpha/beta hydrolase"/>
    <property type="match status" value="1"/>
</dbReference>
<dbReference type="PANTHER" id="PTHR48081">
    <property type="entry name" value="AB HYDROLASE SUPERFAMILY PROTEIN C4A8.06C"/>
    <property type="match status" value="1"/>
</dbReference>
<dbReference type="InterPro" id="IPR029058">
    <property type="entry name" value="AB_hydrolase_fold"/>
</dbReference>
<proteinExistence type="inferred from homology"/>
<dbReference type="Pfam" id="PF07859">
    <property type="entry name" value="Abhydrolase_3"/>
    <property type="match status" value="1"/>
</dbReference>
<dbReference type="EMBL" id="WTUX01000010">
    <property type="protein sequence ID" value="MZR12445.1"/>
    <property type="molecule type" value="Genomic_DNA"/>
</dbReference>
<dbReference type="SUPFAM" id="SSF53474">
    <property type="entry name" value="alpha/beta-Hydrolases"/>
    <property type="match status" value="1"/>
</dbReference>